<feature type="transmembrane region" description="Helical" evidence="1">
    <location>
        <begin position="178"/>
        <end position="201"/>
    </location>
</feature>
<feature type="transmembrane region" description="Helical" evidence="1">
    <location>
        <begin position="82"/>
        <end position="104"/>
    </location>
</feature>
<keyword evidence="1" id="KW-1133">Transmembrane helix</keyword>
<feature type="transmembrane region" description="Helical" evidence="1">
    <location>
        <begin position="249"/>
        <end position="269"/>
    </location>
</feature>
<evidence type="ECO:0000256" key="1">
    <source>
        <dbReference type="SAM" id="Phobius"/>
    </source>
</evidence>
<protein>
    <submittedName>
        <fullName evidence="2">Uncharacterized protein</fullName>
    </submittedName>
</protein>
<sequence>MASTKQSVRLLRLLSLFLVLVYAAALVVGLAGLFQMTRFRIISLCVVFFGLLGMGVSYIGYWKKGFPVEPEKGNALGPWVSIYYLGGLLIHTSFMFLAVAAFSLRPTISYALTLSEEDLKHHFSGITAADIQKLPNYVETISAMMTIVGIYCLVVSLFQLGTVVLLSVNLGSTLFIKFFLTFGSVIMLLAGAAITLFLLMLNPWYITMGNVVILPESHYRFLIFFALALCGVGALGLLSVYLGEKHKILSVFYLVGTLIVYFGLLLYLITMFRHQATISDTITDLCHIPDGEEPKVKCSQLLEIYQDNMCKSVPEEGITDCKTKYAVQNVIDIYVEMATGWGNLLLWISLYLFVFLCIFTICLTMNIFRKRPELREGFRKLTQSDEDMDGDTSLISTV</sequence>
<comment type="caution">
    <text evidence="2">The sequence shown here is derived from an EMBL/GenBank/DDBJ whole genome shotgun (WGS) entry which is preliminary data.</text>
</comment>
<feature type="transmembrane region" description="Helical" evidence="1">
    <location>
        <begin position="41"/>
        <end position="61"/>
    </location>
</feature>
<keyword evidence="1" id="KW-0812">Transmembrane</keyword>
<accession>A0ABQ9X659</accession>
<name>A0ABQ9X659_9EUKA</name>
<evidence type="ECO:0000313" key="2">
    <source>
        <dbReference type="EMBL" id="KAK2946809.1"/>
    </source>
</evidence>
<keyword evidence="1" id="KW-0472">Membrane</keyword>
<evidence type="ECO:0000313" key="3">
    <source>
        <dbReference type="Proteomes" id="UP001281761"/>
    </source>
</evidence>
<dbReference type="EMBL" id="JARBJD010000218">
    <property type="protein sequence ID" value="KAK2946809.1"/>
    <property type="molecule type" value="Genomic_DNA"/>
</dbReference>
<feature type="transmembrane region" description="Helical" evidence="1">
    <location>
        <begin position="221"/>
        <end position="242"/>
    </location>
</feature>
<feature type="transmembrane region" description="Helical" evidence="1">
    <location>
        <begin position="143"/>
        <end position="166"/>
    </location>
</feature>
<feature type="transmembrane region" description="Helical" evidence="1">
    <location>
        <begin position="344"/>
        <end position="368"/>
    </location>
</feature>
<dbReference type="Proteomes" id="UP001281761">
    <property type="component" value="Unassembled WGS sequence"/>
</dbReference>
<keyword evidence="3" id="KW-1185">Reference proteome</keyword>
<organism evidence="2 3">
    <name type="scientific">Blattamonas nauphoetae</name>
    <dbReference type="NCBI Taxonomy" id="2049346"/>
    <lineage>
        <taxon>Eukaryota</taxon>
        <taxon>Metamonada</taxon>
        <taxon>Preaxostyla</taxon>
        <taxon>Oxymonadida</taxon>
        <taxon>Blattamonas</taxon>
    </lineage>
</organism>
<proteinExistence type="predicted"/>
<gene>
    <name evidence="2" type="ORF">BLNAU_18267</name>
</gene>
<feature type="transmembrane region" description="Helical" evidence="1">
    <location>
        <begin position="12"/>
        <end position="35"/>
    </location>
</feature>
<reference evidence="2 3" key="1">
    <citation type="journal article" date="2022" name="bioRxiv">
        <title>Genomics of Preaxostyla Flagellates Illuminates Evolutionary Transitions and the Path Towards Mitochondrial Loss.</title>
        <authorList>
            <person name="Novak L.V.F."/>
            <person name="Treitli S.C."/>
            <person name="Pyrih J."/>
            <person name="Halakuc P."/>
            <person name="Pipaliya S.V."/>
            <person name="Vacek V."/>
            <person name="Brzon O."/>
            <person name="Soukal P."/>
            <person name="Eme L."/>
            <person name="Dacks J.B."/>
            <person name="Karnkowska A."/>
            <person name="Elias M."/>
            <person name="Hampl V."/>
        </authorList>
    </citation>
    <scope>NUCLEOTIDE SEQUENCE [LARGE SCALE GENOMIC DNA]</scope>
    <source>
        <strain evidence="2">NAU3</strain>
        <tissue evidence="2">Gut</tissue>
    </source>
</reference>